<dbReference type="Gene3D" id="1.25.40.10">
    <property type="entry name" value="Tetratricopeptide repeat domain"/>
    <property type="match status" value="1"/>
</dbReference>
<protein>
    <submittedName>
        <fullName evidence="5">Uncharacterized protein</fullName>
    </submittedName>
</protein>
<dbReference type="OrthoDB" id="1936594at2759"/>
<evidence type="ECO:0000256" key="2">
    <source>
        <dbReference type="ARBA" id="ARBA00022803"/>
    </source>
</evidence>
<dbReference type="SUPFAM" id="SSF48452">
    <property type="entry name" value="TPR-like"/>
    <property type="match status" value="1"/>
</dbReference>
<name>A0A843XAM4_COLES</name>
<evidence type="ECO:0000313" key="6">
    <source>
        <dbReference type="Proteomes" id="UP000652761"/>
    </source>
</evidence>
<keyword evidence="1" id="KW-0677">Repeat</keyword>
<feature type="region of interest" description="Disordered" evidence="4">
    <location>
        <begin position="245"/>
        <end position="278"/>
    </location>
</feature>
<comment type="caution">
    <text evidence="5">The sequence shown here is derived from an EMBL/GenBank/DDBJ whole genome shotgun (WGS) entry which is preliminary data.</text>
</comment>
<dbReference type="InterPro" id="IPR044244">
    <property type="entry name" value="TTC27/Emw1"/>
</dbReference>
<organism evidence="5 6">
    <name type="scientific">Colocasia esculenta</name>
    <name type="common">Wild taro</name>
    <name type="synonym">Arum esculentum</name>
    <dbReference type="NCBI Taxonomy" id="4460"/>
    <lineage>
        <taxon>Eukaryota</taxon>
        <taxon>Viridiplantae</taxon>
        <taxon>Streptophyta</taxon>
        <taxon>Embryophyta</taxon>
        <taxon>Tracheophyta</taxon>
        <taxon>Spermatophyta</taxon>
        <taxon>Magnoliopsida</taxon>
        <taxon>Liliopsida</taxon>
        <taxon>Araceae</taxon>
        <taxon>Aroideae</taxon>
        <taxon>Colocasieae</taxon>
        <taxon>Colocasia</taxon>
    </lineage>
</organism>
<proteinExistence type="predicted"/>
<feature type="repeat" description="TPR" evidence="3">
    <location>
        <begin position="491"/>
        <end position="524"/>
    </location>
</feature>
<dbReference type="PROSITE" id="PS50005">
    <property type="entry name" value="TPR"/>
    <property type="match status" value="1"/>
</dbReference>
<sequence length="583" mass="64751">MSKADVQFLRGVELRLLRCTLSPASPSAANAAAPPPPSSHPGNSLRPLIESVVAAIERGSYAEALSSEAARVIFPFADSWDFADTVECVGRFYGEVESRVSEFLQEGCQEAWLQCLDGGRDGEGEADAEEDATAWRAVLVMCIGVAALLAFVQRNMTGPTEDFSPFPLLFSQSRQDKALNGGEWDVWARSQLTSSGCDVLGKFPLLQDAERACRLSLSVTGVLGFRTVHQVDAKSQLVLVAETEEQRNSEGSTLQAPEVPQECSAVKSQGASESQSNDEDCDILMIPRLLESSNDPGIHGKPSGIAKMPLTAEQQAIILAQCLHTKKRNPDDELSRWEVAPFIEAVDAQQQTYFIIRCFCDILRIRWESTRSRTKQRALLMMDKLVDCVCGPVPSAAQRICFSFGVYVPTIPALRKEYGRLLVSNGMIGEALKTFEDLELWDDLIYCYRLLDKKSAAVDLIKARLNDTPNDPRLWCSLGDVTNTDAYYEKALEVSNDRSARAKARDIDKAIDAFTRAVQLDPENGEAWNNIACLHMIKKRSKESFIAFKEALKFRRSSWQLWENFSHVAMDVDNFTQVQILLV</sequence>
<reference evidence="5" key="1">
    <citation type="submission" date="2017-07" db="EMBL/GenBank/DDBJ databases">
        <title>Taro Niue Genome Assembly and Annotation.</title>
        <authorList>
            <person name="Atibalentja N."/>
            <person name="Keating K."/>
            <person name="Fields C.J."/>
        </authorList>
    </citation>
    <scope>NUCLEOTIDE SEQUENCE</scope>
    <source>
        <strain evidence="5">Niue_2</strain>
        <tissue evidence="5">Leaf</tissue>
    </source>
</reference>
<keyword evidence="6" id="KW-1185">Reference proteome</keyword>
<feature type="compositionally biased region" description="Polar residues" evidence="4">
    <location>
        <begin position="266"/>
        <end position="275"/>
    </location>
</feature>
<gene>
    <name evidence="5" type="ORF">Taro_049319</name>
</gene>
<dbReference type="InterPro" id="IPR019734">
    <property type="entry name" value="TPR_rpt"/>
</dbReference>
<dbReference type="AlphaFoldDB" id="A0A843XAM4"/>
<evidence type="ECO:0000256" key="1">
    <source>
        <dbReference type="ARBA" id="ARBA00022737"/>
    </source>
</evidence>
<dbReference type="EMBL" id="NMUH01006968">
    <property type="protein sequence ID" value="MQM16363.1"/>
    <property type="molecule type" value="Genomic_DNA"/>
</dbReference>
<evidence type="ECO:0000313" key="5">
    <source>
        <dbReference type="EMBL" id="MQM16363.1"/>
    </source>
</evidence>
<dbReference type="SMART" id="SM00028">
    <property type="entry name" value="TPR"/>
    <property type="match status" value="2"/>
</dbReference>
<keyword evidence="2 3" id="KW-0802">TPR repeat</keyword>
<dbReference type="PANTHER" id="PTHR16193">
    <property type="entry name" value="TETRATRICOPEPTIDE REPEAT PROTEIN 27"/>
    <property type="match status" value="1"/>
</dbReference>
<accession>A0A843XAM4</accession>
<evidence type="ECO:0000256" key="4">
    <source>
        <dbReference type="SAM" id="MobiDB-lite"/>
    </source>
</evidence>
<evidence type="ECO:0000256" key="3">
    <source>
        <dbReference type="PROSITE-ProRule" id="PRU00339"/>
    </source>
</evidence>
<dbReference type="PANTHER" id="PTHR16193:SF0">
    <property type="entry name" value="TETRATRICOPEPTIDE REPEAT PROTEIN 27"/>
    <property type="match status" value="1"/>
</dbReference>
<dbReference type="InterPro" id="IPR011990">
    <property type="entry name" value="TPR-like_helical_dom_sf"/>
</dbReference>
<dbReference type="Proteomes" id="UP000652761">
    <property type="component" value="Unassembled WGS sequence"/>
</dbReference>
<dbReference type="Pfam" id="PF13181">
    <property type="entry name" value="TPR_8"/>
    <property type="match status" value="1"/>
</dbReference>